<accession>A0ACC0C077</accession>
<dbReference type="EMBL" id="CM044702">
    <property type="protein sequence ID" value="KAI5678335.1"/>
    <property type="molecule type" value="Genomic_DNA"/>
</dbReference>
<keyword evidence="2" id="KW-1185">Reference proteome</keyword>
<reference evidence="2" key="1">
    <citation type="journal article" date="2023" name="Nat. Plants">
        <title>Single-cell RNA sequencing provides a high-resolution roadmap for understanding the multicellular compartmentation of specialized metabolism.</title>
        <authorList>
            <person name="Sun S."/>
            <person name="Shen X."/>
            <person name="Li Y."/>
            <person name="Li Y."/>
            <person name="Wang S."/>
            <person name="Li R."/>
            <person name="Zhang H."/>
            <person name="Shen G."/>
            <person name="Guo B."/>
            <person name="Wei J."/>
            <person name="Xu J."/>
            <person name="St-Pierre B."/>
            <person name="Chen S."/>
            <person name="Sun C."/>
        </authorList>
    </citation>
    <scope>NUCLEOTIDE SEQUENCE [LARGE SCALE GENOMIC DNA]</scope>
</reference>
<comment type="caution">
    <text evidence="1">The sequence shown here is derived from an EMBL/GenBank/DDBJ whole genome shotgun (WGS) entry which is preliminary data.</text>
</comment>
<gene>
    <name evidence="1" type="ORF">M9H77_09285</name>
</gene>
<organism evidence="1 2">
    <name type="scientific">Catharanthus roseus</name>
    <name type="common">Madagascar periwinkle</name>
    <name type="synonym">Vinca rosea</name>
    <dbReference type="NCBI Taxonomy" id="4058"/>
    <lineage>
        <taxon>Eukaryota</taxon>
        <taxon>Viridiplantae</taxon>
        <taxon>Streptophyta</taxon>
        <taxon>Embryophyta</taxon>
        <taxon>Tracheophyta</taxon>
        <taxon>Spermatophyta</taxon>
        <taxon>Magnoliopsida</taxon>
        <taxon>eudicotyledons</taxon>
        <taxon>Gunneridae</taxon>
        <taxon>Pentapetalae</taxon>
        <taxon>asterids</taxon>
        <taxon>lamiids</taxon>
        <taxon>Gentianales</taxon>
        <taxon>Apocynaceae</taxon>
        <taxon>Rauvolfioideae</taxon>
        <taxon>Vinceae</taxon>
        <taxon>Catharanthinae</taxon>
        <taxon>Catharanthus</taxon>
    </lineage>
</organism>
<name>A0ACC0C077_CATRO</name>
<sequence>MQRIYLSLRYHLTPKVSMKERKQLMSQFLDGLCDTMQDYTLEKALFTLWVSLFPGYIYYSFAVMKPKCGSMCKTGTTGYSAWRREMLRNFSDLISANELNINAREYIEERFRMMKDNITFEVGPYYVDNSENEVGSSNIKDPKSIIKIKRNQAMGKKKSVLTHASRIKTSV</sequence>
<proteinExistence type="predicted"/>
<dbReference type="Proteomes" id="UP001060085">
    <property type="component" value="Linkage Group LG02"/>
</dbReference>
<protein>
    <submittedName>
        <fullName evidence="1">Uncharacterized protein</fullName>
    </submittedName>
</protein>
<evidence type="ECO:0000313" key="2">
    <source>
        <dbReference type="Proteomes" id="UP001060085"/>
    </source>
</evidence>
<evidence type="ECO:0000313" key="1">
    <source>
        <dbReference type="EMBL" id="KAI5678335.1"/>
    </source>
</evidence>